<dbReference type="Pfam" id="PF00121">
    <property type="entry name" value="TIM"/>
    <property type="match status" value="1"/>
</dbReference>
<reference evidence="9 10" key="1">
    <citation type="submission" date="2016-10" db="EMBL/GenBank/DDBJ databases">
        <authorList>
            <person name="de Groot N.N."/>
        </authorList>
    </citation>
    <scope>NUCLEOTIDE SEQUENCE [LARGE SCALE GENOMIC DNA]</scope>
    <source>
        <strain evidence="9 10">DSM 25186</strain>
    </source>
</reference>
<evidence type="ECO:0000256" key="7">
    <source>
        <dbReference type="HAMAP-Rule" id="MF_00147"/>
    </source>
</evidence>
<dbReference type="Proteomes" id="UP000198510">
    <property type="component" value="Unassembled WGS sequence"/>
</dbReference>
<feature type="binding site" evidence="7">
    <location>
        <position position="216"/>
    </location>
    <ligand>
        <name>substrate</name>
    </ligand>
</feature>
<evidence type="ECO:0000256" key="2">
    <source>
        <dbReference type="ARBA" id="ARBA00007422"/>
    </source>
</evidence>
<comment type="similarity">
    <text evidence="2 7 8">Belongs to the triosephosphate isomerase family.</text>
</comment>
<evidence type="ECO:0000256" key="8">
    <source>
        <dbReference type="RuleBase" id="RU363013"/>
    </source>
</evidence>
<feature type="binding site" evidence="7">
    <location>
        <position position="176"/>
    </location>
    <ligand>
        <name>substrate</name>
    </ligand>
</feature>
<evidence type="ECO:0000313" key="10">
    <source>
        <dbReference type="Proteomes" id="UP000198510"/>
    </source>
</evidence>
<proteinExistence type="inferred from homology"/>
<dbReference type="InterPro" id="IPR022896">
    <property type="entry name" value="TrioseP_Isoase_bac/euk"/>
</dbReference>
<comment type="pathway">
    <text evidence="7 8">Carbohydrate biosynthesis; gluconeogenesis.</text>
</comment>
<feature type="active site" description="Electrophile" evidence="7">
    <location>
        <position position="98"/>
    </location>
</feature>
<dbReference type="EC" id="5.3.1.1" evidence="7 8"/>
<dbReference type="AlphaFoldDB" id="A0A1G9DXW7"/>
<comment type="pathway">
    <text evidence="1 7 8">Carbohydrate degradation; glycolysis; D-glyceraldehyde 3-phosphate from glycerone phosphate: step 1/1.</text>
</comment>
<comment type="catalytic activity">
    <reaction evidence="7 8">
        <text>D-glyceraldehyde 3-phosphate = dihydroxyacetone phosphate</text>
        <dbReference type="Rhea" id="RHEA:18585"/>
        <dbReference type="ChEBI" id="CHEBI:57642"/>
        <dbReference type="ChEBI" id="CHEBI:59776"/>
        <dbReference type="EC" id="5.3.1.1"/>
    </reaction>
</comment>
<keyword evidence="6 7" id="KW-0413">Isomerase</keyword>
<dbReference type="Gene3D" id="3.20.20.70">
    <property type="entry name" value="Aldolase class I"/>
    <property type="match status" value="1"/>
</dbReference>
<accession>A0A1G9DXW7</accession>
<evidence type="ECO:0000256" key="5">
    <source>
        <dbReference type="ARBA" id="ARBA00023152"/>
    </source>
</evidence>
<dbReference type="UniPathway" id="UPA00138"/>
<dbReference type="UniPathway" id="UPA00109">
    <property type="reaction ID" value="UER00189"/>
</dbReference>
<dbReference type="InterPro" id="IPR000652">
    <property type="entry name" value="Triosephosphate_isomerase"/>
</dbReference>
<evidence type="ECO:0000313" key="9">
    <source>
        <dbReference type="EMBL" id="SDK68688.1"/>
    </source>
</evidence>
<keyword evidence="10" id="KW-1185">Reference proteome</keyword>
<dbReference type="HAMAP" id="MF_00147_B">
    <property type="entry name" value="TIM_B"/>
    <property type="match status" value="1"/>
</dbReference>
<organism evidence="9 10">
    <name type="scientific">Catalinimonas alkaloidigena</name>
    <dbReference type="NCBI Taxonomy" id="1075417"/>
    <lineage>
        <taxon>Bacteria</taxon>
        <taxon>Pseudomonadati</taxon>
        <taxon>Bacteroidota</taxon>
        <taxon>Cytophagia</taxon>
        <taxon>Cytophagales</taxon>
        <taxon>Catalimonadaceae</taxon>
        <taxon>Catalinimonas</taxon>
    </lineage>
</organism>
<keyword evidence="3 7" id="KW-0312">Gluconeogenesis</keyword>
<dbReference type="GO" id="GO:0006096">
    <property type="term" value="P:glycolytic process"/>
    <property type="evidence" value="ECO:0007669"/>
    <property type="project" value="UniProtKB-UniRule"/>
</dbReference>
<dbReference type="InterPro" id="IPR035990">
    <property type="entry name" value="TIM_sf"/>
</dbReference>
<dbReference type="PROSITE" id="PS51440">
    <property type="entry name" value="TIM_2"/>
    <property type="match status" value="1"/>
</dbReference>
<name>A0A1G9DXW7_9BACT</name>
<evidence type="ECO:0000256" key="6">
    <source>
        <dbReference type="ARBA" id="ARBA00023235"/>
    </source>
</evidence>
<dbReference type="GO" id="GO:0019563">
    <property type="term" value="P:glycerol catabolic process"/>
    <property type="evidence" value="ECO:0007669"/>
    <property type="project" value="TreeGrafter"/>
</dbReference>
<comment type="subcellular location">
    <subcellularLocation>
        <location evidence="7 8">Cytoplasm</location>
    </subcellularLocation>
</comment>
<dbReference type="GO" id="GO:0005829">
    <property type="term" value="C:cytosol"/>
    <property type="evidence" value="ECO:0007669"/>
    <property type="project" value="TreeGrafter"/>
</dbReference>
<evidence type="ECO:0000256" key="1">
    <source>
        <dbReference type="ARBA" id="ARBA00004680"/>
    </source>
</evidence>
<keyword evidence="5 7" id="KW-0324">Glycolysis</keyword>
<evidence type="ECO:0000256" key="3">
    <source>
        <dbReference type="ARBA" id="ARBA00022432"/>
    </source>
</evidence>
<dbReference type="CDD" id="cd00311">
    <property type="entry name" value="TIM"/>
    <property type="match status" value="1"/>
</dbReference>
<evidence type="ECO:0000256" key="4">
    <source>
        <dbReference type="ARBA" id="ARBA00022490"/>
    </source>
</evidence>
<gene>
    <name evidence="7" type="primary">tpiA</name>
    <name evidence="9" type="ORF">SAMN05421823_103286</name>
</gene>
<dbReference type="InterPro" id="IPR020861">
    <property type="entry name" value="Triosephosphate_isomerase_AS"/>
</dbReference>
<dbReference type="PANTHER" id="PTHR21139">
    <property type="entry name" value="TRIOSEPHOSPHATE ISOMERASE"/>
    <property type="match status" value="1"/>
</dbReference>
<feature type="active site" description="Proton acceptor" evidence="7">
    <location>
        <position position="170"/>
    </location>
</feature>
<dbReference type="GO" id="GO:0004807">
    <property type="term" value="F:triose-phosphate isomerase activity"/>
    <property type="evidence" value="ECO:0007669"/>
    <property type="project" value="UniProtKB-UniRule"/>
</dbReference>
<keyword evidence="4 7" id="KW-0963">Cytoplasm</keyword>
<dbReference type="OrthoDB" id="9809429at2"/>
<dbReference type="STRING" id="1075417.SAMN05421823_103286"/>
<comment type="subunit">
    <text evidence="7 8">Homodimer.</text>
</comment>
<dbReference type="GO" id="GO:0046166">
    <property type="term" value="P:glyceraldehyde-3-phosphate biosynthetic process"/>
    <property type="evidence" value="ECO:0007669"/>
    <property type="project" value="TreeGrafter"/>
</dbReference>
<feature type="binding site" evidence="7">
    <location>
        <begin position="237"/>
        <end position="238"/>
    </location>
    <ligand>
        <name>substrate</name>
    </ligand>
</feature>
<protein>
    <recommendedName>
        <fullName evidence="7 8">Triosephosphate isomerase</fullName>
        <shortName evidence="7">TIM</shortName>
        <shortName evidence="7">TPI</shortName>
        <ecNumber evidence="7 8">5.3.1.1</ecNumber>
    </recommendedName>
    <alternativeName>
        <fullName evidence="7">Triose-phosphate isomerase</fullName>
    </alternativeName>
</protein>
<dbReference type="SUPFAM" id="SSF51351">
    <property type="entry name" value="Triosephosphate isomerase (TIM)"/>
    <property type="match status" value="1"/>
</dbReference>
<dbReference type="FunFam" id="3.20.20.70:FF:000016">
    <property type="entry name" value="Triosephosphate isomerase"/>
    <property type="match status" value="1"/>
</dbReference>
<sequence>MRQKIVAGNWKMNKDAESAQSLASEVVNMVKDEVTSEVTVVMAPPFPFLSSTQRQIGDAAQVFLGAQNCYPKDSGAYTGEVSVPMLKSVGVTYVILGHSERREYFGEKDATIADKVDAVLAGGLVPIYCCGESLETREANDHEAFVSGQLDRELFHLDAEAIKKVVIAYEPIWAIGTGKTASPEQAQEMHATLRNHLAKKYGSEVANAISILYGGSVKPDNAAEIFAKPDVDGGLIGGASLKSRDFLEIVKAL</sequence>
<dbReference type="NCBIfam" id="TIGR00419">
    <property type="entry name" value="tim"/>
    <property type="match status" value="1"/>
</dbReference>
<dbReference type="PROSITE" id="PS00171">
    <property type="entry name" value="TIM_1"/>
    <property type="match status" value="1"/>
</dbReference>
<dbReference type="PANTHER" id="PTHR21139:SF42">
    <property type="entry name" value="TRIOSEPHOSPHATE ISOMERASE"/>
    <property type="match status" value="1"/>
</dbReference>
<dbReference type="RefSeq" id="WP_089681303.1">
    <property type="nucleotide sequence ID" value="NZ_FNFO01000003.1"/>
</dbReference>
<dbReference type="GO" id="GO:0006094">
    <property type="term" value="P:gluconeogenesis"/>
    <property type="evidence" value="ECO:0007669"/>
    <property type="project" value="UniProtKB-UniRule"/>
</dbReference>
<feature type="binding site" evidence="7">
    <location>
        <begin position="9"/>
        <end position="11"/>
    </location>
    <ligand>
        <name>substrate</name>
    </ligand>
</feature>
<dbReference type="InterPro" id="IPR013785">
    <property type="entry name" value="Aldolase_TIM"/>
</dbReference>
<dbReference type="EMBL" id="FNFO01000003">
    <property type="protein sequence ID" value="SDK68688.1"/>
    <property type="molecule type" value="Genomic_DNA"/>
</dbReference>
<comment type="function">
    <text evidence="7">Involved in the gluconeogenesis. Catalyzes stereospecifically the conversion of dihydroxyacetone phosphate (DHAP) to D-glyceraldehyde-3-phosphate (G3P).</text>
</comment>